<reference evidence="9" key="1">
    <citation type="submission" date="2016-11" db="UniProtKB">
        <authorList>
            <consortium name="WormBaseParasite"/>
        </authorList>
    </citation>
    <scope>IDENTIFICATION</scope>
</reference>
<dbReference type="GO" id="GO:0036064">
    <property type="term" value="C:ciliary basal body"/>
    <property type="evidence" value="ECO:0007669"/>
    <property type="project" value="TreeGrafter"/>
</dbReference>
<dbReference type="PANTHER" id="PTHR15722">
    <property type="entry name" value="IFT140/172-RELATED"/>
    <property type="match status" value="1"/>
</dbReference>
<keyword evidence="4" id="KW-0969">Cilium</keyword>
<evidence type="ECO:0000259" key="6">
    <source>
        <dbReference type="Pfam" id="PF23383"/>
    </source>
</evidence>
<proteinExistence type="predicted"/>
<dbReference type="Pfam" id="PF23383">
    <property type="entry name" value="Beta-prop_IFT140_1st"/>
    <property type="match status" value="1"/>
</dbReference>
<keyword evidence="2" id="KW-0853">WD repeat</keyword>
<feature type="domain" description="IFT140 first beta-propeller" evidence="6">
    <location>
        <begin position="45"/>
        <end position="242"/>
    </location>
</feature>
<evidence type="ECO:0000259" key="7">
    <source>
        <dbReference type="Pfam" id="PF23385"/>
    </source>
</evidence>
<dbReference type="WBParaSite" id="Hba_00591">
    <property type="protein sequence ID" value="Hba_00591"/>
    <property type="gene ID" value="Hba_00591"/>
</dbReference>
<evidence type="ECO:0000256" key="5">
    <source>
        <dbReference type="ARBA" id="ARBA00023273"/>
    </source>
</evidence>
<dbReference type="GO" id="GO:0035721">
    <property type="term" value="P:intraciliary retrograde transport"/>
    <property type="evidence" value="ECO:0007669"/>
    <property type="project" value="TreeGrafter"/>
</dbReference>
<dbReference type="InterPro" id="IPR056154">
    <property type="entry name" value="Beta-prop_IFT140_1st"/>
</dbReference>
<evidence type="ECO:0000313" key="9">
    <source>
        <dbReference type="WBParaSite" id="Hba_00591"/>
    </source>
</evidence>
<dbReference type="InterPro" id="IPR036322">
    <property type="entry name" value="WD40_repeat_dom_sf"/>
</dbReference>
<organism evidence="8 9">
    <name type="scientific">Heterorhabditis bacteriophora</name>
    <name type="common">Entomopathogenic nematode worm</name>
    <dbReference type="NCBI Taxonomy" id="37862"/>
    <lineage>
        <taxon>Eukaryota</taxon>
        <taxon>Metazoa</taxon>
        <taxon>Ecdysozoa</taxon>
        <taxon>Nematoda</taxon>
        <taxon>Chromadorea</taxon>
        <taxon>Rhabditida</taxon>
        <taxon>Rhabditina</taxon>
        <taxon>Rhabditomorpha</taxon>
        <taxon>Strongyloidea</taxon>
        <taxon>Heterorhabditidae</taxon>
        <taxon>Heterorhabditis</taxon>
    </lineage>
</organism>
<dbReference type="SUPFAM" id="SSF50978">
    <property type="entry name" value="WD40 repeat-like"/>
    <property type="match status" value="1"/>
</dbReference>
<keyword evidence="8" id="KW-1185">Reference proteome</keyword>
<dbReference type="Gene3D" id="2.130.10.10">
    <property type="entry name" value="YVTN repeat-like/Quinoprotein amine dehydrogenase"/>
    <property type="match status" value="1"/>
</dbReference>
<dbReference type="Pfam" id="PF23385">
    <property type="entry name" value="Beta-prop_IFT140_2nd"/>
    <property type="match status" value="1"/>
</dbReference>
<accession>A0A1I7W7G8</accession>
<evidence type="ECO:0000256" key="4">
    <source>
        <dbReference type="ARBA" id="ARBA00023069"/>
    </source>
</evidence>
<protein>
    <submittedName>
        <fullName evidence="9">WD_REPEATS_REGION domain-containing protein</fullName>
    </submittedName>
</protein>
<dbReference type="GO" id="GO:0030991">
    <property type="term" value="C:intraciliary transport particle A"/>
    <property type="evidence" value="ECO:0007669"/>
    <property type="project" value="TreeGrafter"/>
</dbReference>
<dbReference type="InterPro" id="IPR056155">
    <property type="entry name" value="Beta-prop_IFT140_2nd"/>
</dbReference>
<dbReference type="AlphaFoldDB" id="A0A1I7W7G8"/>
<evidence type="ECO:0000256" key="2">
    <source>
        <dbReference type="ARBA" id="ARBA00022574"/>
    </source>
</evidence>
<keyword evidence="5" id="KW-0966">Cell projection</keyword>
<sequence>MKNDEIQTGDFQGSYTPSIKKLYQSDHRIGFRLGSAHLVPRQAIGSTFIVGGENGTISAIEETGNTTSLYKLDKEITYLAFYEEKSLMIVMTVEFMIYHLIIENDETCQEKIKVKLSGHSNHYDLLLNDNLLIISYQERDIRIWDLDTDENGIISLQTSKGFDAEDVIMCVAYSKRKGIISAGTADGKIANWKRRHGEATLEDTWRLQSGNQVGAKILALAWSPIFSAMAVNTGSEMTILQEDNTIICFKNKILTYDVQSSLATIQSTSFSCVASEVIIHQQTLFCIEGDKINARTIQSPTELSDCLLVWDAEADNIGYFSFEKGMTDQQEYEAEAELANTSSGRPVTAAARKIEREQNRFRMTLHKPMSIHWDDNDPRFLVCEAVGKTPESGEMILSIFITSEHGIQLQDLQKKSAMCDVLIGVSVPHMYFMKKPTSPEMALWCRSYEGEFAAQDRFHSRTERRLHFFARLLTNLVRSNAPPQFASKQLLVHEEAGWINMAKSFT</sequence>
<name>A0A1I7W7G8_HETBA</name>
<dbReference type="Proteomes" id="UP000095283">
    <property type="component" value="Unplaced"/>
</dbReference>
<evidence type="ECO:0000256" key="1">
    <source>
        <dbReference type="ARBA" id="ARBA00004138"/>
    </source>
</evidence>
<dbReference type="InterPro" id="IPR015943">
    <property type="entry name" value="WD40/YVTN_repeat-like_dom_sf"/>
</dbReference>
<evidence type="ECO:0000313" key="8">
    <source>
        <dbReference type="Proteomes" id="UP000095283"/>
    </source>
</evidence>
<dbReference type="PANTHER" id="PTHR15722:SF7">
    <property type="entry name" value="INTRAFLAGELLAR TRANSPORT PROTEIN 140 HOMOLOG"/>
    <property type="match status" value="1"/>
</dbReference>
<feature type="domain" description="IFT140 second beta-propeller" evidence="7">
    <location>
        <begin position="301"/>
        <end position="435"/>
    </location>
</feature>
<keyword evidence="3" id="KW-0677">Repeat</keyword>
<dbReference type="GO" id="GO:0005930">
    <property type="term" value="C:axoneme"/>
    <property type="evidence" value="ECO:0007669"/>
    <property type="project" value="TreeGrafter"/>
</dbReference>
<evidence type="ECO:0000256" key="3">
    <source>
        <dbReference type="ARBA" id="ARBA00022737"/>
    </source>
</evidence>
<comment type="subcellular location">
    <subcellularLocation>
        <location evidence="1">Cell projection</location>
        <location evidence="1">Cilium</location>
    </subcellularLocation>
</comment>